<evidence type="ECO:0000313" key="11">
    <source>
        <dbReference type="EMBL" id="CAK7909951.1"/>
    </source>
</evidence>
<evidence type="ECO:0000256" key="10">
    <source>
        <dbReference type="SAM" id="Coils"/>
    </source>
</evidence>
<evidence type="ECO:0000256" key="1">
    <source>
        <dbReference type="ARBA" id="ARBA00004629"/>
    </source>
</evidence>
<evidence type="ECO:0000256" key="9">
    <source>
        <dbReference type="PIRNR" id="PIRNR027153"/>
    </source>
</evidence>
<protein>
    <recommendedName>
        <fullName evidence="9">Kinetochore-associated protein</fullName>
    </recommendedName>
</protein>
<keyword evidence="2 9" id="KW-0158">Chromosome</keyword>
<keyword evidence="12" id="KW-1185">Reference proteome</keyword>
<dbReference type="PANTHER" id="PTHR15459:SF3">
    <property type="entry name" value="POLYAMINE-MODULATED FACTOR 1"/>
    <property type="match status" value="1"/>
</dbReference>
<dbReference type="Proteomes" id="UP001497600">
    <property type="component" value="Chromosome E"/>
</dbReference>
<evidence type="ECO:0000256" key="5">
    <source>
        <dbReference type="ARBA" id="ARBA00022838"/>
    </source>
</evidence>
<evidence type="ECO:0000313" key="12">
    <source>
        <dbReference type="Proteomes" id="UP001497600"/>
    </source>
</evidence>
<reference evidence="11 12" key="1">
    <citation type="submission" date="2024-01" db="EMBL/GenBank/DDBJ databases">
        <authorList>
            <consortium name="Genoscope - CEA"/>
            <person name="William W."/>
        </authorList>
    </citation>
    <scope>NUCLEOTIDE SEQUENCE [LARGE SCALE GENOMIC DNA]</scope>
    <source>
        <strain evidence="11 12">29B2s-10</strain>
    </source>
</reference>
<evidence type="ECO:0000256" key="2">
    <source>
        <dbReference type="ARBA" id="ARBA00022454"/>
    </source>
</evidence>
<keyword evidence="4 9" id="KW-0498">Mitosis</keyword>
<dbReference type="InterPro" id="IPR007128">
    <property type="entry name" value="PMF1/Nnf1"/>
</dbReference>
<evidence type="ECO:0000256" key="4">
    <source>
        <dbReference type="ARBA" id="ARBA00022776"/>
    </source>
</evidence>
<evidence type="ECO:0000256" key="8">
    <source>
        <dbReference type="ARBA" id="ARBA00023328"/>
    </source>
</evidence>
<evidence type="ECO:0000256" key="7">
    <source>
        <dbReference type="ARBA" id="ARBA00023306"/>
    </source>
</evidence>
<keyword evidence="7 9" id="KW-0131">Cell cycle</keyword>
<keyword evidence="8 9" id="KW-0137">Centromere</keyword>
<keyword evidence="6 9" id="KW-0539">Nucleus</keyword>
<sequence>MTTPSSEKIRFEKLRLVCRKALEQSIKKSLSQEQIISCYPTIADSNDGIKSLDLARQQIIKFWFNNSMREFEWIFKERNIESKLDELDELISQARMRSLIEDEENDPPVFINQLTPDQIMEANLIPSKRTTIENLSMIHEQLKLDNQELLDELLSLSHEGESIQNDLYGTIKSLNEGIEGLRGEEEQVRVKLDQLIDAIE</sequence>
<evidence type="ECO:0000256" key="3">
    <source>
        <dbReference type="ARBA" id="ARBA00022618"/>
    </source>
</evidence>
<dbReference type="PANTHER" id="PTHR15459">
    <property type="entry name" value="POLYAMINE-MODULATED FACTOR 1"/>
    <property type="match status" value="1"/>
</dbReference>
<feature type="coiled-coil region" evidence="10">
    <location>
        <begin position="132"/>
        <end position="159"/>
    </location>
</feature>
<organism evidence="11 12">
    <name type="scientific">[Candida] anglica</name>
    <dbReference type="NCBI Taxonomy" id="148631"/>
    <lineage>
        <taxon>Eukaryota</taxon>
        <taxon>Fungi</taxon>
        <taxon>Dikarya</taxon>
        <taxon>Ascomycota</taxon>
        <taxon>Saccharomycotina</taxon>
        <taxon>Pichiomycetes</taxon>
        <taxon>Debaryomycetaceae</taxon>
        <taxon>Kurtzmaniella</taxon>
    </lineage>
</organism>
<evidence type="ECO:0000256" key="6">
    <source>
        <dbReference type="ARBA" id="ARBA00023242"/>
    </source>
</evidence>
<keyword evidence="10" id="KW-0175">Coiled coil</keyword>
<dbReference type="InterPro" id="IPR016851">
    <property type="entry name" value="Nnf1"/>
</dbReference>
<accession>A0ABP0EGR0</accession>
<keyword evidence="5 9" id="KW-0995">Kinetochore</keyword>
<dbReference type="Pfam" id="PF03980">
    <property type="entry name" value="Nnf1"/>
    <property type="match status" value="1"/>
</dbReference>
<gene>
    <name evidence="11" type="primary">NNF1</name>
    <name evidence="11" type="ORF">CAAN4_E17348</name>
</gene>
<name>A0ABP0EGR0_9ASCO</name>
<comment type="subcellular location">
    <subcellularLocation>
        <location evidence="1 9">Chromosome</location>
        <location evidence="1 9">Centromere</location>
        <location evidence="1 9">Kinetochore</location>
    </subcellularLocation>
    <subcellularLocation>
        <location evidence="9">Nucleus</location>
    </subcellularLocation>
    <text evidence="9">Associated with the kinetochore.</text>
</comment>
<dbReference type="PIRSF" id="PIRSF027153">
    <property type="entry name" value="Nnf1p"/>
    <property type="match status" value="1"/>
</dbReference>
<proteinExistence type="predicted"/>
<keyword evidence="3 9" id="KW-0132">Cell division</keyword>
<dbReference type="EMBL" id="OZ004257">
    <property type="protein sequence ID" value="CAK7909951.1"/>
    <property type="molecule type" value="Genomic_DNA"/>
</dbReference>